<dbReference type="EMBL" id="CP001798">
    <property type="protein sequence ID" value="ADE16505.1"/>
    <property type="molecule type" value="Genomic_DNA"/>
</dbReference>
<evidence type="ECO:0000313" key="2">
    <source>
        <dbReference type="Proteomes" id="UP000001844"/>
    </source>
</evidence>
<sequence>MKRRKKIKYVHEGRYVAEVNVELMENESNWSPYLRVDDAYKLDDVRHALRPGDRALASPYGRIYELQPVAH</sequence>
<keyword evidence="2" id="KW-1185">Reference proteome</keyword>
<dbReference type="eggNOG" id="ENOG5032ZEZ">
    <property type="taxonomic scope" value="Bacteria"/>
</dbReference>
<gene>
    <name evidence="1" type="ordered locus">Nhal_3480</name>
</gene>
<protein>
    <submittedName>
        <fullName evidence="1">Uncharacterized protein</fullName>
    </submittedName>
</protein>
<name>D5C1F3_NITHN</name>
<reference evidence="2" key="1">
    <citation type="submission" date="2010-04" db="EMBL/GenBank/DDBJ databases">
        <title>Complete genome sequence of Nitrosococcus halophilus Nc4, a salt-adapted, aerobic obligate ammonia-oxidizing sulfur purple bacterium.</title>
        <authorList>
            <consortium name="US DOE Joint Genome Institute"/>
            <person name="Campbell M.A."/>
            <person name="Malfatti S.A."/>
            <person name="Chain P.S.G."/>
            <person name="Heidelberg J.F."/>
            <person name="Ward B.B."/>
            <person name="Klotz M.G."/>
        </authorList>
    </citation>
    <scope>NUCLEOTIDE SEQUENCE [LARGE SCALE GENOMIC DNA]</scope>
    <source>
        <strain evidence="2">Nc4</strain>
    </source>
</reference>
<dbReference type="KEGG" id="nhl:Nhal_3480"/>
<dbReference type="Proteomes" id="UP000001844">
    <property type="component" value="Chromosome"/>
</dbReference>
<organism evidence="1 2">
    <name type="scientific">Nitrosococcus halophilus (strain Nc4)</name>
    <dbReference type="NCBI Taxonomy" id="472759"/>
    <lineage>
        <taxon>Bacteria</taxon>
        <taxon>Pseudomonadati</taxon>
        <taxon>Pseudomonadota</taxon>
        <taxon>Gammaproteobacteria</taxon>
        <taxon>Chromatiales</taxon>
        <taxon>Chromatiaceae</taxon>
        <taxon>Nitrosococcus</taxon>
    </lineage>
</organism>
<accession>D5C1F3</accession>
<dbReference type="HOGENOM" id="CLU_200331_0_0_6"/>
<proteinExistence type="predicted"/>
<evidence type="ECO:0000313" key="1">
    <source>
        <dbReference type="EMBL" id="ADE16505.1"/>
    </source>
</evidence>
<dbReference type="AlphaFoldDB" id="D5C1F3"/>